<dbReference type="SUPFAM" id="SSF52540">
    <property type="entry name" value="P-loop containing nucleoside triphosphate hydrolases"/>
    <property type="match status" value="1"/>
</dbReference>
<keyword evidence="2" id="KW-0547">Nucleotide-binding</keyword>
<comment type="caution">
    <text evidence="7">The sequence shown here is derived from an EMBL/GenBank/DDBJ whole genome shotgun (WGS) entry which is preliminary data.</text>
</comment>
<evidence type="ECO:0000313" key="8">
    <source>
        <dbReference type="Proteomes" id="UP001141253"/>
    </source>
</evidence>
<feature type="domain" description="Disease resistance N-terminal" evidence="6">
    <location>
        <begin position="3"/>
        <end position="62"/>
    </location>
</feature>
<dbReference type="Gene3D" id="3.40.50.300">
    <property type="entry name" value="P-loop containing nucleotide triphosphate hydrolases"/>
    <property type="match status" value="1"/>
</dbReference>
<dbReference type="Proteomes" id="UP001141253">
    <property type="component" value="Chromosome 3"/>
</dbReference>
<dbReference type="PANTHER" id="PTHR36766">
    <property type="entry name" value="PLANT BROAD-SPECTRUM MILDEW RESISTANCE PROTEIN RPW8"/>
    <property type="match status" value="1"/>
</dbReference>
<reference evidence="7" key="2">
    <citation type="journal article" date="2023" name="Int. J. Mol. Sci.">
        <title>De Novo Assembly and Annotation of 11 Diverse Shrub Willow (Salix) Genomes Reveals Novel Gene Organization in Sex-Linked Regions.</title>
        <authorList>
            <person name="Hyden B."/>
            <person name="Feng K."/>
            <person name="Yates T.B."/>
            <person name="Jawdy S."/>
            <person name="Cereghino C."/>
            <person name="Smart L.B."/>
            <person name="Muchero W."/>
        </authorList>
    </citation>
    <scope>NUCLEOTIDE SEQUENCE</scope>
    <source>
        <tissue evidence="7">Shoot tip</tissue>
    </source>
</reference>
<keyword evidence="3" id="KW-0611">Plant defense</keyword>
<keyword evidence="4" id="KW-0067">ATP-binding</keyword>
<dbReference type="Gene3D" id="1.20.5.4130">
    <property type="match status" value="1"/>
</dbReference>
<protein>
    <recommendedName>
        <fullName evidence="9">Disease resistance RPP13-like protein 1</fullName>
    </recommendedName>
</protein>
<dbReference type="PRINTS" id="PR00364">
    <property type="entry name" value="DISEASERSIST"/>
</dbReference>
<dbReference type="PANTHER" id="PTHR36766:SF40">
    <property type="entry name" value="DISEASE RESISTANCE PROTEIN RGA3"/>
    <property type="match status" value="1"/>
</dbReference>
<evidence type="ECO:0000256" key="3">
    <source>
        <dbReference type="ARBA" id="ARBA00022821"/>
    </source>
</evidence>
<gene>
    <name evidence="7" type="ORF">OIU77_026461</name>
</gene>
<dbReference type="InterPro" id="IPR027417">
    <property type="entry name" value="P-loop_NTPase"/>
</dbReference>
<organism evidence="7 8">
    <name type="scientific">Salix suchowensis</name>
    <dbReference type="NCBI Taxonomy" id="1278906"/>
    <lineage>
        <taxon>Eukaryota</taxon>
        <taxon>Viridiplantae</taxon>
        <taxon>Streptophyta</taxon>
        <taxon>Embryophyta</taxon>
        <taxon>Tracheophyta</taxon>
        <taxon>Spermatophyta</taxon>
        <taxon>Magnoliopsida</taxon>
        <taxon>eudicotyledons</taxon>
        <taxon>Gunneridae</taxon>
        <taxon>Pentapetalae</taxon>
        <taxon>rosids</taxon>
        <taxon>fabids</taxon>
        <taxon>Malpighiales</taxon>
        <taxon>Salicaceae</taxon>
        <taxon>Saliceae</taxon>
        <taxon>Salix</taxon>
    </lineage>
</organism>
<evidence type="ECO:0000259" key="5">
    <source>
        <dbReference type="Pfam" id="PF00931"/>
    </source>
</evidence>
<evidence type="ECO:0000256" key="4">
    <source>
        <dbReference type="ARBA" id="ARBA00022840"/>
    </source>
</evidence>
<dbReference type="Pfam" id="PF18052">
    <property type="entry name" value="Rx_N"/>
    <property type="match status" value="1"/>
</dbReference>
<evidence type="ECO:0000313" key="7">
    <source>
        <dbReference type="EMBL" id="KAJ6387903.1"/>
    </source>
</evidence>
<evidence type="ECO:0000256" key="1">
    <source>
        <dbReference type="ARBA" id="ARBA00022737"/>
    </source>
</evidence>
<sequence>MMRELKKLKARMRSVSKLLSDAEEKQITDAAVKEWLDELKDAVYQADDFLDEIAYKSLRLNLEEELVDQKDVLGLIERIGGEPSLRRTPTTSLVDESGVYGRAAEKEAIMKLLLSDDTKGQHLDVILIVGMGGVGKTTLAQLLYKEMVVSNDRSLKSSFDLKAWVYVSEELDVLKVTKNILKGVGLMNCDNMTEDQLHCELERKLSGNKLLLVLDDVWSDNRSQWEFLLKPFMSVRQGSKIIVTTAQ</sequence>
<dbReference type="InterPro" id="IPR002182">
    <property type="entry name" value="NB-ARC"/>
</dbReference>
<reference evidence="7" key="1">
    <citation type="submission" date="2022-10" db="EMBL/GenBank/DDBJ databases">
        <authorList>
            <person name="Hyden B.L."/>
            <person name="Feng K."/>
            <person name="Yates T."/>
            <person name="Jawdy S."/>
            <person name="Smart L.B."/>
            <person name="Muchero W."/>
        </authorList>
    </citation>
    <scope>NUCLEOTIDE SEQUENCE</scope>
    <source>
        <tissue evidence="7">Shoot tip</tissue>
    </source>
</reference>
<dbReference type="InterPro" id="IPR041118">
    <property type="entry name" value="Rx_N"/>
</dbReference>
<dbReference type="EMBL" id="JAPFFI010000007">
    <property type="protein sequence ID" value="KAJ6387903.1"/>
    <property type="molecule type" value="Genomic_DNA"/>
</dbReference>
<dbReference type="Pfam" id="PF00931">
    <property type="entry name" value="NB-ARC"/>
    <property type="match status" value="1"/>
</dbReference>
<evidence type="ECO:0000256" key="2">
    <source>
        <dbReference type="ARBA" id="ARBA00022741"/>
    </source>
</evidence>
<feature type="domain" description="NB-ARC" evidence="5">
    <location>
        <begin position="105"/>
        <end position="245"/>
    </location>
</feature>
<accession>A0ABQ9BQ70</accession>
<proteinExistence type="predicted"/>
<evidence type="ECO:0008006" key="9">
    <source>
        <dbReference type="Google" id="ProtNLM"/>
    </source>
</evidence>
<name>A0ABQ9BQ70_9ROSI</name>
<keyword evidence="8" id="KW-1185">Reference proteome</keyword>
<evidence type="ECO:0000259" key="6">
    <source>
        <dbReference type="Pfam" id="PF18052"/>
    </source>
</evidence>
<keyword evidence="1" id="KW-0677">Repeat</keyword>